<dbReference type="PRINTS" id="PR00914">
    <property type="entry name" value="LVIRUSRNAPOL"/>
</dbReference>
<keyword evidence="4" id="KW-0693">Viral RNA replication</keyword>
<evidence type="ECO:0000313" key="7">
    <source>
        <dbReference type="EMBL" id="UGO57123.1"/>
    </source>
</evidence>
<comment type="catalytic activity">
    <reaction evidence="5">
        <text>RNA(n) + a ribonucleoside 5'-triphosphate = RNA(n+1) + diphosphate</text>
        <dbReference type="Rhea" id="RHEA:21248"/>
        <dbReference type="Rhea" id="RHEA-COMP:14527"/>
        <dbReference type="Rhea" id="RHEA-COMP:17342"/>
        <dbReference type="ChEBI" id="CHEBI:33019"/>
        <dbReference type="ChEBI" id="CHEBI:61557"/>
        <dbReference type="ChEBI" id="CHEBI:140395"/>
        <dbReference type="EC" id="2.7.7.48"/>
    </reaction>
</comment>
<keyword evidence="3" id="KW-0547">Nucleotide-binding</keyword>
<dbReference type="GO" id="GO:0003968">
    <property type="term" value="F:RNA-directed RNA polymerase activity"/>
    <property type="evidence" value="ECO:0007669"/>
    <property type="project" value="UniProtKB-EC"/>
</dbReference>
<keyword evidence="2" id="KW-0548">Nucleotidyltransferase</keyword>
<evidence type="ECO:0000256" key="2">
    <source>
        <dbReference type="ARBA" id="ARBA00022695"/>
    </source>
</evidence>
<dbReference type="InterPro" id="IPR001205">
    <property type="entry name" value="RNA-dir_pol_C"/>
</dbReference>
<dbReference type="InterPro" id="IPR043502">
    <property type="entry name" value="DNA/RNA_pol_sf"/>
</dbReference>
<organism evidence="7">
    <name type="scientific">Riboviria sp</name>
    <dbReference type="NCBI Taxonomy" id="2585031"/>
    <lineage>
        <taxon>Viruses</taxon>
        <taxon>Riboviria</taxon>
    </lineage>
</organism>
<evidence type="ECO:0000259" key="6">
    <source>
        <dbReference type="Pfam" id="PF00680"/>
    </source>
</evidence>
<dbReference type="SUPFAM" id="SSF56672">
    <property type="entry name" value="DNA/RNA polymerases"/>
    <property type="match status" value="1"/>
</dbReference>
<dbReference type="EMBL" id="MW239183">
    <property type="protein sequence ID" value="UGO57123.1"/>
    <property type="molecule type" value="Genomic_RNA"/>
</dbReference>
<feature type="domain" description="RNA-directed RNA polymerase C-terminal" evidence="6">
    <location>
        <begin position="32"/>
        <end position="179"/>
    </location>
</feature>
<dbReference type="GO" id="GO:0000166">
    <property type="term" value="F:nucleotide binding"/>
    <property type="evidence" value="ECO:0007669"/>
    <property type="project" value="UniProtKB-KW"/>
</dbReference>
<name>A0A8K1U1Y7_9VIRU</name>
<proteinExistence type="predicted"/>
<dbReference type="GO" id="GO:0006351">
    <property type="term" value="P:DNA-templated transcription"/>
    <property type="evidence" value="ECO:0007669"/>
    <property type="project" value="InterPro"/>
</dbReference>
<keyword evidence="1" id="KW-0808">Transferase</keyword>
<evidence type="ECO:0000256" key="1">
    <source>
        <dbReference type="ARBA" id="ARBA00022679"/>
    </source>
</evidence>
<dbReference type="GO" id="GO:0003723">
    <property type="term" value="F:RNA binding"/>
    <property type="evidence" value="ECO:0007669"/>
    <property type="project" value="InterPro"/>
</dbReference>
<dbReference type="Pfam" id="PF00680">
    <property type="entry name" value="RdRP_1"/>
    <property type="match status" value="1"/>
</dbReference>
<evidence type="ECO:0000256" key="4">
    <source>
        <dbReference type="ARBA" id="ARBA00022953"/>
    </source>
</evidence>
<protein>
    <recommendedName>
        <fullName evidence="6">RNA-directed RNA polymerase C-terminal domain-containing protein</fullName>
    </recommendedName>
</protein>
<evidence type="ECO:0000256" key="5">
    <source>
        <dbReference type="ARBA" id="ARBA00048744"/>
    </source>
</evidence>
<sequence length="304" mass="35219">MQAVWELVLRRLLERDVDPIRLFIKPEPHKESKLVEGRYRLISSVSVIDQIIDTMLFGPMNEMMVKNVVYLPSKFGWSPYVGGWRLMPRGGQLALDKSSWDWTVCGWCCEMVLEIRKRLCKNLTQEWLELAEWRYKELFGQPWFITSGGQLLRQREPGVMKSGCVNTISDNSIMQVILHVRVCSEIGVEPGPILSMGDDTLQEPVENQEEYERVLARYCKVKETHRRVEFAGHIFSGMRVEPAYWSKHCFQMLHADPAIVPDLGISYSLLYHRSNKKRLVQSILAEMGAELPPDEMLDVVFDGW</sequence>
<accession>A0A8K1U1Y7</accession>
<dbReference type="InterPro" id="IPR001795">
    <property type="entry name" value="RNA-dir_pol_luteovirus"/>
</dbReference>
<reference evidence="7" key="1">
    <citation type="submission" date="2020-11" db="EMBL/GenBank/DDBJ databases">
        <title>RNA virus dark matter in the feces of wild birds.</title>
        <authorList>
            <person name="Lu X."/>
            <person name="Yang X.S."/>
            <person name="Zhang W."/>
        </authorList>
    </citation>
    <scope>NUCLEOTIDE SEQUENCE</scope>
    <source>
        <strain evidence="7">Yellow-throatedBunting135con48</strain>
    </source>
</reference>
<evidence type="ECO:0000256" key="3">
    <source>
        <dbReference type="ARBA" id="ARBA00022741"/>
    </source>
</evidence>